<keyword evidence="1" id="KW-0812">Transmembrane</keyword>
<evidence type="ECO:0000313" key="2">
    <source>
        <dbReference type="EMBL" id="KAK7196120.1"/>
    </source>
</evidence>
<dbReference type="AlphaFoldDB" id="A0AAW0EPM6"/>
<dbReference type="GO" id="GO:0016192">
    <property type="term" value="P:vesicle-mediated transport"/>
    <property type="evidence" value="ECO:0007669"/>
    <property type="project" value="InterPro"/>
</dbReference>
<feature type="transmembrane region" description="Helical" evidence="1">
    <location>
        <begin position="61"/>
        <end position="82"/>
    </location>
</feature>
<proteinExistence type="predicted"/>
<organism evidence="2 3">
    <name type="scientific">Novymonas esmeraldas</name>
    <dbReference type="NCBI Taxonomy" id="1808958"/>
    <lineage>
        <taxon>Eukaryota</taxon>
        <taxon>Discoba</taxon>
        <taxon>Euglenozoa</taxon>
        <taxon>Kinetoplastea</taxon>
        <taxon>Metakinetoplastina</taxon>
        <taxon>Trypanosomatida</taxon>
        <taxon>Trypanosomatidae</taxon>
        <taxon>Novymonas</taxon>
    </lineage>
</organism>
<dbReference type="Proteomes" id="UP001430356">
    <property type="component" value="Unassembled WGS sequence"/>
</dbReference>
<evidence type="ECO:0000256" key="1">
    <source>
        <dbReference type="SAM" id="Phobius"/>
    </source>
</evidence>
<evidence type="ECO:0000313" key="3">
    <source>
        <dbReference type="Proteomes" id="UP001430356"/>
    </source>
</evidence>
<dbReference type="InterPro" id="IPR003377">
    <property type="entry name" value="Cornichon"/>
</dbReference>
<keyword evidence="3" id="KW-1185">Reference proteome</keyword>
<dbReference type="EMBL" id="JAECZO010000069">
    <property type="protein sequence ID" value="KAK7196120.1"/>
    <property type="molecule type" value="Genomic_DNA"/>
</dbReference>
<accession>A0AAW0EPM6</accession>
<comment type="caution">
    <text evidence="2">The sequence shown here is derived from an EMBL/GenBank/DDBJ whole genome shotgun (WGS) entry which is preliminary data.</text>
</comment>
<protein>
    <submittedName>
        <fullName evidence="2">Cornichon protein</fullName>
    </submittedName>
</protein>
<gene>
    <name evidence="2" type="ORF">NESM_000546900</name>
</gene>
<sequence length="188" mass="21016">MSNSQRLTEAFRLQFQWVPVLITDRSHHTSGERKRAALFALLHVAFVLVLCGHFMSSIASWVLAFVLQSGAMGLSLMHLAMIEEYADRMNNALELEHTVNPLIVAGVAVRCFACLQSVLSRSWLLLLAGSVEVAYDVYVVQHRSLLLDATTIWKEIGALRTDGRIRIVYQVVMVFAAIVHLVTSLYTS</sequence>
<feature type="transmembrane region" description="Helical" evidence="1">
    <location>
        <begin position="36"/>
        <end position="55"/>
    </location>
</feature>
<feature type="transmembrane region" description="Helical" evidence="1">
    <location>
        <begin position="167"/>
        <end position="186"/>
    </location>
</feature>
<keyword evidence="1" id="KW-1133">Transmembrane helix</keyword>
<dbReference type="SMART" id="SM01398">
    <property type="entry name" value="Cornichon"/>
    <property type="match status" value="1"/>
</dbReference>
<name>A0AAW0EPM6_9TRYP</name>
<reference evidence="2 3" key="1">
    <citation type="journal article" date="2021" name="MBio">
        <title>A New Model Trypanosomatid, Novymonas esmeraldas: Genomic Perception of Its 'Candidatus Pandoraea novymonadis' Endosymbiont.</title>
        <authorList>
            <person name="Zakharova A."/>
            <person name="Saura A."/>
            <person name="Butenko A."/>
            <person name="Podesvova L."/>
            <person name="Warmusova S."/>
            <person name="Kostygov A.Y."/>
            <person name="Nenarokova A."/>
            <person name="Lukes J."/>
            <person name="Opperdoes F.R."/>
            <person name="Yurchenko V."/>
        </authorList>
    </citation>
    <scope>NUCLEOTIDE SEQUENCE [LARGE SCALE GENOMIC DNA]</scope>
    <source>
        <strain evidence="2 3">E262AT.01</strain>
    </source>
</reference>
<keyword evidence="1" id="KW-0472">Membrane</keyword>
<dbReference type="Pfam" id="PF03311">
    <property type="entry name" value="Cornichon"/>
    <property type="match status" value="1"/>
</dbReference>